<accession>S3HR49</accession>
<keyword evidence="1" id="KW-0560">Oxidoreductase</keyword>
<dbReference type="Proteomes" id="UP000014411">
    <property type="component" value="Unassembled WGS sequence"/>
</dbReference>
<gene>
    <name evidence="2" type="ORF">RGCCGE502_00005</name>
</gene>
<dbReference type="STRING" id="990285.RGCCGE502_00005"/>
<keyword evidence="3" id="KW-1185">Reference proteome</keyword>
<evidence type="ECO:0000313" key="2">
    <source>
        <dbReference type="EMBL" id="EPF00291.1"/>
    </source>
</evidence>
<dbReference type="RefSeq" id="WP_016552101.1">
    <property type="nucleotide sequence ID" value="NZ_AEYE02000001.1"/>
</dbReference>
<dbReference type="InterPro" id="IPR016162">
    <property type="entry name" value="Ald_DH_N"/>
</dbReference>
<name>S3HR49_9HYPH</name>
<proteinExistence type="predicted"/>
<dbReference type="HOGENOM" id="CLU_3244319_0_0_5"/>
<dbReference type="EMBL" id="AEYE02000001">
    <property type="protein sequence ID" value="EPF00291.1"/>
    <property type="molecule type" value="Genomic_DNA"/>
</dbReference>
<dbReference type="AlphaFoldDB" id="S3HR49"/>
<reference evidence="2 3" key="1">
    <citation type="journal article" date="2012" name="J. Bacteriol.">
        <title>Genome sequence of Rhizobium grahamii CCGE502, a broad-host-range symbiont with low nodulation competitiveness in Phaseolus vulgaris.</title>
        <authorList>
            <person name="Althabegoiti M.J."/>
            <person name="Lozano L."/>
            <person name="Torres-Tejerizo G."/>
            <person name="Ormeno-Orrillo E."/>
            <person name="Rogel M.A."/>
            <person name="Gonzalez V."/>
            <person name="Martinez-Romero E."/>
        </authorList>
    </citation>
    <scope>NUCLEOTIDE SEQUENCE [LARGE SCALE GENOMIC DNA]</scope>
    <source>
        <strain evidence="2 3">CCGE 502</strain>
    </source>
</reference>
<dbReference type="Gene3D" id="3.40.605.10">
    <property type="entry name" value="Aldehyde Dehydrogenase, Chain A, domain 1"/>
    <property type="match status" value="1"/>
</dbReference>
<protein>
    <submittedName>
        <fullName evidence="2">Aldehyde dehydrogenase</fullName>
    </submittedName>
</protein>
<dbReference type="eggNOG" id="COG1012">
    <property type="taxonomic scope" value="Bacteria"/>
</dbReference>
<dbReference type="SUPFAM" id="SSF53720">
    <property type="entry name" value="ALDH-like"/>
    <property type="match status" value="1"/>
</dbReference>
<dbReference type="GO" id="GO:0016491">
    <property type="term" value="F:oxidoreductase activity"/>
    <property type="evidence" value="ECO:0007669"/>
    <property type="project" value="UniProtKB-KW"/>
</dbReference>
<dbReference type="InterPro" id="IPR016161">
    <property type="entry name" value="Ald_DH/histidinol_DH"/>
</dbReference>
<evidence type="ECO:0000313" key="3">
    <source>
        <dbReference type="Proteomes" id="UP000014411"/>
    </source>
</evidence>
<organism evidence="2 3">
    <name type="scientific">Rhizobium grahamii CCGE 502</name>
    <dbReference type="NCBI Taxonomy" id="990285"/>
    <lineage>
        <taxon>Bacteria</taxon>
        <taxon>Pseudomonadati</taxon>
        <taxon>Pseudomonadota</taxon>
        <taxon>Alphaproteobacteria</taxon>
        <taxon>Hyphomicrobiales</taxon>
        <taxon>Rhizobiaceae</taxon>
        <taxon>Rhizobium/Agrobacterium group</taxon>
        <taxon>Rhizobium</taxon>
    </lineage>
</organism>
<sequence>MLLRLADLVLQQGETFAVRIAREGGKPYTDALVETHRAIDGIQ</sequence>
<evidence type="ECO:0000256" key="1">
    <source>
        <dbReference type="ARBA" id="ARBA00023002"/>
    </source>
</evidence>
<feature type="non-terminal residue" evidence="2">
    <location>
        <position position="43"/>
    </location>
</feature>
<comment type="caution">
    <text evidence="2">The sequence shown here is derived from an EMBL/GenBank/DDBJ whole genome shotgun (WGS) entry which is preliminary data.</text>
</comment>